<reference evidence="2 3" key="1">
    <citation type="submission" date="2019-02" db="EMBL/GenBank/DDBJ databases">
        <title>Deep-cultivation of Planctomycetes and their phenomic and genomic characterization uncovers novel biology.</title>
        <authorList>
            <person name="Wiegand S."/>
            <person name="Jogler M."/>
            <person name="Boedeker C."/>
            <person name="Pinto D."/>
            <person name="Vollmers J."/>
            <person name="Rivas-Marin E."/>
            <person name="Kohn T."/>
            <person name="Peeters S.H."/>
            <person name="Heuer A."/>
            <person name="Rast P."/>
            <person name="Oberbeckmann S."/>
            <person name="Bunk B."/>
            <person name="Jeske O."/>
            <person name="Meyerdierks A."/>
            <person name="Storesund J.E."/>
            <person name="Kallscheuer N."/>
            <person name="Luecker S."/>
            <person name="Lage O.M."/>
            <person name="Pohl T."/>
            <person name="Merkel B.J."/>
            <person name="Hornburger P."/>
            <person name="Mueller R.-W."/>
            <person name="Bruemmer F."/>
            <person name="Labrenz M."/>
            <person name="Spormann A.M."/>
            <person name="Op den Camp H."/>
            <person name="Overmann J."/>
            <person name="Amann R."/>
            <person name="Jetten M.S.M."/>
            <person name="Mascher T."/>
            <person name="Medema M.H."/>
            <person name="Devos D.P."/>
            <person name="Kaster A.-K."/>
            <person name="Ovreas L."/>
            <person name="Rohde M."/>
            <person name="Galperin M.Y."/>
            <person name="Jogler C."/>
        </authorList>
    </citation>
    <scope>NUCLEOTIDE SEQUENCE [LARGE SCALE GENOMIC DNA]</scope>
    <source>
        <strain evidence="2 3">Pan216</strain>
    </source>
</reference>
<dbReference type="RefSeq" id="WP_145260056.1">
    <property type="nucleotide sequence ID" value="NZ_CP036279.1"/>
</dbReference>
<dbReference type="GO" id="GO:0047570">
    <property type="term" value="F:3-oxoadipate enol-lactonase activity"/>
    <property type="evidence" value="ECO:0007669"/>
    <property type="project" value="UniProtKB-EC"/>
</dbReference>
<sequence>MPKTHLASGLDIEYETLGRPEDPPLLLVMGLGAQLVSWPTGLCQRLAEAGRYVIRFDNRDCGLSTKFDDKPANLDQVIANVREGDVASARALAPYTLADMAGDAFELLDALGLPKAHVVGSSMGGAIAQLMAIERPERVLSLTSIMASTGEPEYGQATPEALGVLFAPSPPDREGYLHAATRSKVWRSKRYFDAEEVRRSAAERYDRSYYPQGTARQTAALVTAGPRAEALRRLSVPTLVVHGLDDTLVAPSGGERTAELVPAARLLLVEDMGHDRPEPLWPLLADAIIDHTSSP</sequence>
<evidence type="ECO:0000313" key="3">
    <source>
        <dbReference type="Proteomes" id="UP000317093"/>
    </source>
</evidence>
<dbReference type="Proteomes" id="UP000317093">
    <property type="component" value="Chromosome"/>
</dbReference>
<dbReference type="PANTHER" id="PTHR43433">
    <property type="entry name" value="HYDROLASE, ALPHA/BETA FOLD FAMILY PROTEIN"/>
    <property type="match status" value="1"/>
</dbReference>
<keyword evidence="2" id="KW-0378">Hydrolase</keyword>
<evidence type="ECO:0000259" key="1">
    <source>
        <dbReference type="Pfam" id="PF00561"/>
    </source>
</evidence>
<evidence type="ECO:0000313" key="2">
    <source>
        <dbReference type="EMBL" id="QDU62954.1"/>
    </source>
</evidence>
<dbReference type="SUPFAM" id="SSF53474">
    <property type="entry name" value="alpha/beta-Hydrolases"/>
    <property type="match status" value="1"/>
</dbReference>
<dbReference type="InterPro" id="IPR050471">
    <property type="entry name" value="AB_hydrolase"/>
</dbReference>
<name>A0A518B7K1_9BACT</name>
<dbReference type="Gene3D" id="3.40.50.1820">
    <property type="entry name" value="alpha/beta hydrolase"/>
    <property type="match status" value="1"/>
</dbReference>
<dbReference type="PANTHER" id="PTHR43433:SF5">
    <property type="entry name" value="AB HYDROLASE-1 DOMAIN-CONTAINING PROTEIN"/>
    <property type="match status" value="1"/>
</dbReference>
<dbReference type="GO" id="GO:0004806">
    <property type="term" value="F:triacylglycerol lipase activity"/>
    <property type="evidence" value="ECO:0007669"/>
    <property type="project" value="TreeGrafter"/>
</dbReference>
<proteinExistence type="predicted"/>
<organism evidence="2 3">
    <name type="scientific">Kolteria novifilia</name>
    <dbReference type="NCBI Taxonomy" id="2527975"/>
    <lineage>
        <taxon>Bacteria</taxon>
        <taxon>Pseudomonadati</taxon>
        <taxon>Planctomycetota</taxon>
        <taxon>Planctomycetia</taxon>
        <taxon>Kolteriales</taxon>
        <taxon>Kolteriaceae</taxon>
        <taxon>Kolteria</taxon>
    </lineage>
</organism>
<keyword evidence="3" id="KW-1185">Reference proteome</keyword>
<protein>
    <submittedName>
        <fullName evidence="2">3-oxoadipate enol-lactonase 2</fullName>
        <ecNumber evidence="2">3.1.1.24</ecNumber>
    </submittedName>
</protein>
<feature type="domain" description="AB hydrolase-1" evidence="1">
    <location>
        <begin position="23"/>
        <end position="274"/>
    </location>
</feature>
<dbReference type="InterPro" id="IPR000073">
    <property type="entry name" value="AB_hydrolase_1"/>
</dbReference>
<dbReference type="InterPro" id="IPR029058">
    <property type="entry name" value="AB_hydrolase_fold"/>
</dbReference>
<dbReference type="GO" id="GO:0046503">
    <property type="term" value="P:glycerolipid catabolic process"/>
    <property type="evidence" value="ECO:0007669"/>
    <property type="project" value="TreeGrafter"/>
</dbReference>
<dbReference type="KEGG" id="knv:Pan216_38280"/>
<gene>
    <name evidence="2" type="primary">catD</name>
    <name evidence="2" type="ORF">Pan216_38280</name>
</gene>
<dbReference type="EC" id="3.1.1.24" evidence="2"/>
<dbReference type="EMBL" id="CP036279">
    <property type="protein sequence ID" value="QDU62954.1"/>
    <property type="molecule type" value="Genomic_DNA"/>
</dbReference>
<accession>A0A518B7K1</accession>
<dbReference type="Pfam" id="PF00561">
    <property type="entry name" value="Abhydrolase_1"/>
    <property type="match status" value="1"/>
</dbReference>
<dbReference type="AlphaFoldDB" id="A0A518B7K1"/>
<dbReference type="PRINTS" id="PR00111">
    <property type="entry name" value="ABHYDROLASE"/>
</dbReference>
<dbReference type="OrthoDB" id="9805423at2"/>